<evidence type="ECO:0000313" key="2">
    <source>
        <dbReference type="Proteomes" id="UP000026915"/>
    </source>
</evidence>
<evidence type="ECO:0000313" key="1">
    <source>
        <dbReference type="EMBL" id="EOX91526.1"/>
    </source>
</evidence>
<dbReference type="EMBL" id="CM001879">
    <property type="protein sequence ID" value="EOX91526.1"/>
    <property type="molecule type" value="Genomic_DNA"/>
</dbReference>
<organism evidence="1 2">
    <name type="scientific">Theobroma cacao</name>
    <name type="common">Cacao</name>
    <name type="synonym">Cocoa</name>
    <dbReference type="NCBI Taxonomy" id="3641"/>
    <lineage>
        <taxon>Eukaryota</taxon>
        <taxon>Viridiplantae</taxon>
        <taxon>Streptophyta</taxon>
        <taxon>Embryophyta</taxon>
        <taxon>Tracheophyta</taxon>
        <taxon>Spermatophyta</taxon>
        <taxon>Magnoliopsida</taxon>
        <taxon>eudicotyledons</taxon>
        <taxon>Gunneridae</taxon>
        <taxon>Pentapetalae</taxon>
        <taxon>rosids</taxon>
        <taxon>malvids</taxon>
        <taxon>Malvales</taxon>
        <taxon>Malvaceae</taxon>
        <taxon>Byttnerioideae</taxon>
        <taxon>Theobroma</taxon>
    </lineage>
</organism>
<dbReference type="Gramene" id="EOX91526">
    <property type="protein sequence ID" value="EOX91526"/>
    <property type="gene ID" value="TCM_000681"/>
</dbReference>
<dbReference type="Proteomes" id="UP000026915">
    <property type="component" value="Chromosome 1"/>
</dbReference>
<name>A0A061DI48_THECC</name>
<sequence length="115" mass="12938">MKTETGGRRLPMMNRLSVRSQHLGSPPSHAFSSSLLHLNFVSDAFPSLTFALTFALWCVRSQVPGNCTLPCFSSTSQHVPLQNVKNDLQPNKKSNQKKKKTLLKLSCNEDFLQEY</sequence>
<accession>A0A061DI48</accession>
<protein>
    <submittedName>
        <fullName evidence="1">Uncharacterized protein</fullName>
    </submittedName>
</protein>
<reference evidence="1 2" key="1">
    <citation type="journal article" date="2013" name="Genome Biol.">
        <title>The genome sequence of the most widely cultivated cacao type and its use to identify candidate genes regulating pod color.</title>
        <authorList>
            <person name="Motamayor J.C."/>
            <person name="Mockaitis K."/>
            <person name="Schmutz J."/>
            <person name="Haiminen N."/>
            <person name="Iii D.L."/>
            <person name="Cornejo O."/>
            <person name="Findley S.D."/>
            <person name="Zheng P."/>
            <person name="Utro F."/>
            <person name="Royaert S."/>
            <person name="Saski C."/>
            <person name="Jenkins J."/>
            <person name="Podicheti R."/>
            <person name="Zhao M."/>
            <person name="Scheffler B.E."/>
            <person name="Stack J.C."/>
            <person name="Feltus F.A."/>
            <person name="Mustiga G.M."/>
            <person name="Amores F."/>
            <person name="Phillips W."/>
            <person name="Marelli J.P."/>
            <person name="May G.D."/>
            <person name="Shapiro H."/>
            <person name="Ma J."/>
            <person name="Bustamante C.D."/>
            <person name="Schnell R.J."/>
            <person name="Main D."/>
            <person name="Gilbert D."/>
            <person name="Parida L."/>
            <person name="Kuhn D.N."/>
        </authorList>
    </citation>
    <scope>NUCLEOTIDE SEQUENCE [LARGE SCALE GENOMIC DNA]</scope>
    <source>
        <strain evidence="2">cv. Matina 1-6</strain>
    </source>
</reference>
<proteinExistence type="predicted"/>
<gene>
    <name evidence="1" type="ORF">TCM_000681</name>
</gene>
<dbReference type="HOGENOM" id="CLU_2113355_0_0_1"/>
<dbReference type="AlphaFoldDB" id="A0A061DI48"/>
<dbReference type="InParanoid" id="A0A061DI48"/>
<keyword evidence="2" id="KW-1185">Reference proteome</keyword>